<evidence type="ECO:0000313" key="2">
    <source>
        <dbReference type="Proteomes" id="UP001333110"/>
    </source>
</evidence>
<name>A0AAN7NKR2_MYCAM</name>
<protein>
    <recommendedName>
        <fullName evidence="3">Reverse transcriptase</fullName>
    </recommendedName>
</protein>
<proteinExistence type="predicted"/>
<reference evidence="1 2" key="1">
    <citation type="journal article" date="2023" name="J. Hered.">
        <title>Chromosome-level genome of the wood stork (Mycteria americana) provides insight into avian chromosome evolution.</title>
        <authorList>
            <person name="Flamio R. Jr."/>
            <person name="Ramstad K.M."/>
        </authorList>
    </citation>
    <scope>NUCLEOTIDE SEQUENCE [LARGE SCALE GENOMIC DNA]</scope>
    <source>
        <strain evidence="1">JAX WOST 10</strain>
    </source>
</reference>
<gene>
    <name evidence="1" type="ORF">QYF61_016502</name>
</gene>
<dbReference type="EMBL" id="JAUNZN010000008">
    <property type="protein sequence ID" value="KAK4817495.1"/>
    <property type="molecule type" value="Genomic_DNA"/>
</dbReference>
<dbReference type="PANTHER" id="PTHR33332">
    <property type="entry name" value="REVERSE TRANSCRIPTASE DOMAIN-CONTAINING PROTEIN"/>
    <property type="match status" value="1"/>
</dbReference>
<evidence type="ECO:0008006" key="3">
    <source>
        <dbReference type="Google" id="ProtNLM"/>
    </source>
</evidence>
<evidence type="ECO:0000313" key="1">
    <source>
        <dbReference type="EMBL" id="KAK4817495.1"/>
    </source>
</evidence>
<dbReference type="AlphaFoldDB" id="A0AAN7NKR2"/>
<accession>A0AAN7NKR2</accession>
<comment type="caution">
    <text evidence="1">The sequence shown here is derived from an EMBL/GenBank/DDBJ whole genome shotgun (WGS) entry which is preliminary data.</text>
</comment>
<keyword evidence="2" id="KW-1185">Reference proteome</keyword>
<sequence>MRFNKTKCQVLHLGHNHPMQHYRLGEEWLESCPVEKDLGVLVNSQLNMSQRCAQVAKAANSILACIRNSVASRTRAFWAPHYKRDIEVLERVQRRATKLVKGLEHKSYKERLRELGLFSLEKQRLRGDLIALYNYLKGGCSRGAASPVPIVTSGYVDDFMQDTGSGISNTCTQCESHNTSSDCTR</sequence>
<dbReference type="Proteomes" id="UP001333110">
    <property type="component" value="Unassembled WGS sequence"/>
</dbReference>
<organism evidence="1 2">
    <name type="scientific">Mycteria americana</name>
    <name type="common">Wood stork</name>
    <dbReference type="NCBI Taxonomy" id="33587"/>
    <lineage>
        <taxon>Eukaryota</taxon>
        <taxon>Metazoa</taxon>
        <taxon>Chordata</taxon>
        <taxon>Craniata</taxon>
        <taxon>Vertebrata</taxon>
        <taxon>Euteleostomi</taxon>
        <taxon>Archelosauria</taxon>
        <taxon>Archosauria</taxon>
        <taxon>Dinosauria</taxon>
        <taxon>Saurischia</taxon>
        <taxon>Theropoda</taxon>
        <taxon>Coelurosauria</taxon>
        <taxon>Aves</taxon>
        <taxon>Neognathae</taxon>
        <taxon>Neoaves</taxon>
        <taxon>Aequornithes</taxon>
        <taxon>Ciconiiformes</taxon>
        <taxon>Ciconiidae</taxon>
        <taxon>Mycteria</taxon>
    </lineage>
</organism>